<reference evidence="2" key="2">
    <citation type="submission" date="2015-06" db="UniProtKB">
        <authorList>
            <consortium name="EnsemblProtists"/>
        </authorList>
    </citation>
    <scope>IDENTIFICATION</scope>
    <source>
        <strain evidence="2">Emoy2</strain>
    </source>
</reference>
<evidence type="ECO:0000313" key="2">
    <source>
        <dbReference type="EnsemblProtists" id="HpaP809587"/>
    </source>
</evidence>
<dbReference type="InParanoid" id="M4BT02"/>
<evidence type="ECO:0000313" key="3">
    <source>
        <dbReference type="Proteomes" id="UP000011713"/>
    </source>
</evidence>
<dbReference type="EnsemblProtists" id="HpaT809587">
    <property type="protein sequence ID" value="HpaP809587"/>
    <property type="gene ID" value="HpaG809587"/>
</dbReference>
<reference evidence="3" key="1">
    <citation type="journal article" date="2010" name="Science">
        <title>Signatures of adaptation to obligate biotrophy in the Hyaloperonospora arabidopsidis genome.</title>
        <authorList>
            <person name="Baxter L."/>
            <person name="Tripathy S."/>
            <person name="Ishaque N."/>
            <person name="Boot N."/>
            <person name="Cabral A."/>
            <person name="Kemen E."/>
            <person name="Thines M."/>
            <person name="Ah-Fong A."/>
            <person name="Anderson R."/>
            <person name="Badejoko W."/>
            <person name="Bittner-Eddy P."/>
            <person name="Boore J.L."/>
            <person name="Chibucos M.C."/>
            <person name="Coates M."/>
            <person name="Dehal P."/>
            <person name="Delehaunty K."/>
            <person name="Dong S."/>
            <person name="Downton P."/>
            <person name="Dumas B."/>
            <person name="Fabro G."/>
            <person name="Fronick C."/>
            <person name="Fuerstenberg S.I."/>
            <person name="Fulton L."/>
            <person name="Gaulin E."/>
            <person name="Govers F."/>
            <person name="Hughes L."/>
            <person name="Humphray S."/>
            <person name="Jiang R.H."/>
            <person name="Judelson H."/>
            <person name="Kamoun S."/>
            <person name="Kyung K."/>
            <person name="Meijer H."/>
            <person name="Minx P."/>
            <person name="Morris P."/>
            <person name="Nelson J."/>
            <person name="Phuntumart V."/>
            <person name="Qutob D."/>
            <person name="Rehmany A."/>
            <person name="Rougon-Cardoso A."/>
            <person name="Ryden P."/>
            <person name="Torto-Alalibo T."/>
            <person name="Studholme D."/>
            <person name="Wang Y."/>
            <person name="Win J."/>
            <person name="Wood J."/>
            <person name="Clifton S.W."/>
            <person name="Rogers J."/>
            <person name="Van den Ackerveken G."/>
            <person name="Jones J.D."/>
            <person name="McDowell J.M."/>
            <person name="Beynon J."/>
            <person name="Tyler B.M."/>
        </authorList>
    </citation>
    <scope>NUCLEOTIDE SEQUENCE [LARGE SCALE GENOMIC DNA]</scope>
    <source>
        <strain evidence="3">Emoy2</strain>
    </source>
</reference>
<keyword evidence="1" id="KW-0812">Transmembrane</keyword>
<dbReference type="HOGENOM" id="CLU_2781299_0_0_1"/>
<evidence type="ECO:0000256" key="1">
    <source>
        <dbReference type="SAM" id="Phobius"/>
    </source>
</evidence>
<keyword evidence="1" id="KW-1133">Transmembrane helix</keyword>
<feature type="transmembrane region" description="Helical" evidence="1">
    <location>
        <begin position="36"/>
        <end position="57"/>
    </location>
</feature>
<name>M4BT02_HYAAE</name>
<keyword evidence="1" id="KW-0472">Membrane</keyword>
<dbReference type="AlphaFoldDB" id="M4BT02"/>
<dbReference type="VEuPathDB" id="FungiDB:HpaG809587"/>
<dbReference type="EMBL" id="JH597801">
    <property type="status" value="NOT_ANNOTATED_CDS"/>
    <property type="molecule type" value="Genomic_DNA"/>
</dbReference>
<keyword evidence="3" id="KW-1185">Reference proteome</keyword>
<protein>
    <submittedName>
        <fullName evidence="2">Uncharacterized protein</fullName>
    </submittedName>
</protein>
<dbReference type="Proteomes" id="UP000011713">
    <property type="component" value="Unassembled WGS sequence"/>
</dbReference>
<organism evidence="2 3">
    <name type="scientific">Hyaloperonospora arabidopsidis (strain Emoy2)</name>
    <name type="common">Downy mildew agent</name>
    <name type="synonym">Peronospora arabidopsidis</name>
    <dbReference type="NCBI Taxonomy" id="559515"/>
    <lineage>
        <taxon>Eukaryota</taxon>
        <taxon>Sar</taxon>
        <taxon>Stramenopiles</taxon>
        <taxon>Oomycota</taxon>
        <taxon>Peronosporomycetes</taxon>
        <taxon>Peronosporales</taxon>
        <taxon>Peronosporaceae</taxon>
        <taxon>Hyaloperonospora</taxon>
    </lineage>
</organism>
<proteinExistence type="predicted"/>
<accession>M4BT02</accession>
<sequence>MLTSIIFVGHCARRFANCWKISCCKYTNLCMVNGLLIFRVSLVLIRKYFQVFLRMILHYAQKKLKRTLY</sequence>